<evidence type="ECO:0000313" key="11">
    <source>
        <dbReference type="Proteomes" id="UP001151234"/>
    </source>
</evidence>
<evidence type="ECO:0000256" key="7">
    <source>
        <dbReference type="ARBA" id="ARBA00023136"/>
    </source>
</evidence>
<keyword evidence="11" id="KW-1185">Reference proteome</keyword>
<dbReference type="PANTHER" id="PTHR48090:SF3">
    <property type="entry name" value="UNDECAPRENYL-PHOSPHATE 4-DEOXY-4-FORMAMIDO-L-ARABINOSE TRANSFERASE"/>
    <property type="match status" value="1"/>
</dbReference>
<evidence type="ECO:0000256" key="8">
    <source>
        <dbReference type="SAM" id="Phobius"/>
    </source>
</evidence>
<dbReference type="GO" id="GO:0099621">
    <property type="term" value="F:undecaprenyl-phosphate 4-deoxy-4-formamido-L-arabinose transferase activity"/>
    <property type="evidence" value="ECO:0007669"/>
    <property type="project" value="TreeGrafter"/>
</dbReference>
<dbReference type="Pfam" id="PF00535">
    <property type="entry name" value="Glycos_transf_2"/>
    <property type="match status" value="1"/>
</dbReference>
<dbReference type="AlphaFoldDB" id="A0A9X3ULP4"/>
<evidence type="ECO:0000256" key="5">
    <source>
        <dbReference type="ARBA" id="ARBA00022985"/>
    </source>
</evidence>
<keyword evidence="6 8" id="KW-1133">Transmembrane helix</keyword>
<protein>
    <submittedName>
        <fullName evidence="10">Glycosyltransferase family 2 protein</fullName>
    </submittedName>
</protein>
<gene>
    <name evidence="10" type="ORF">OQ273_20370</name>
</gene>
<dbReference type="GO" id="GO:0009103">
    <property type="term" value="P:lipopolysaccharide biosynthetic process"/>
    <property type="evidence" value="ECO:0007669"/>
    <property type="project" value="UniProtKB-KW"/>
</dbReference>
<comment type="caution">
    <text evidence="10">The sequence shown here is derived from an EMBL/GenBank/DDBJ whole genome shotgun (WGS) entry which is preliminary data.</text>
</comment>
<evidence type="ECO:0000313" key="10">
    <source>
        <dbReference type="EMBL" id="MDA5400940.1"/>
    </source>
</evidence>
<dbReference type="Proteomes" id="UP001151234">
    <property type="component" value="Unassembled WGS sequence"/>
</dbReference>
<dbReference type="InterPro" id="IPR029044">
    <property type="entry name" value="Nucleotide-diphossugar_trans"/>
</dbReference>
<dbReference type="InterPro" id="IPR001173">
    <property type="entry name" value="Glyco_trans_2-like"/>
</dbReference>
<evidence type="ECO:0000256" key="1">
    <source>
        <dbReference type="ARBA" id="ARBA00022475"/>
    </source>
</evidence>
<keyword evidence="5" id="KW-0448">Lipopolysaccharide biosynthesis</keyword>
<dbReference type="Gene3D" id="3.90.550.10">
    <property type="entry name" value="Spore Coat Polysaccharide Biosynthesis Protein SpsA, Chain A"/>
    <property type="match status" value="1"/>
</dbReference>
<evidence type="ECO:0000256" key="3">
    <source>
        <dbReference type="ARBA" id="ARBA00022679"/>
    </source>
</evidence>
<evidence type="ECO:0000256" key="6">
    <source>
        <dbReference type="ARBA" id="ARBA00022989"/>
    </source>
</evidence>
<keyword evidence="3" id="KW-0808">Transferase</keyword>
<sequence length="378" mass="41702">MKSSALKSERRNPLEKEEIGVLTAERPAISIVVPVFNEEDSVELLCGKIQAVMEKMSLPFEIIFVDDGSTDSSSEKLNALADNHDWVRCIGFRRNFGKAAALDAGFSVAQGDILVTMDADLQDDPEEIPNFVAKLGEGYDVVSGWKSIRHDPVDKTLPSKVFNGVVSRLSGVKLNDFNCGFKAYRAEALDGLSLYGELHRFIPVLLHWRGYRVGEIPVRHHARQFGQSKYGYSRLLKGALDFMGVMLNTRYATRPLHVFGGVGILFGLAGFGILSYLTLLWFAGLGPIGSRPLLFLGMLLIMSSFQFVTIGLLGEFIQRQGAGRERRYTIGSTRNLGEGGPDREQSPAKRLAAIARRMKDYEKDAVPGDVKIPNSKSA</sequence>
<proteinExistence type="predicted"/>
<dbReference type="InterPro" id="IPR050256">
    <property type="entry name" value="Glycosyltransferase_2"/>
</dbReference>
<keyword evidence="2" id="KW-0328">Glycosyltransferase</keyword>
<keyword evidence="7 8" id="KW-0472">Membrane</keyword>
<evidence type="ECO:0000256" key="2">
    <source>
        <dbReference type="ARBA" id="ARBA00022676"/>
    </source>
</evidence>
<accession>A0A9X3ULP4</accession>
<dbReference type="EMBL" id="JAPJZI010000001">
    <property type="protein sequence ID" value="MDA5400940.1"/>
    <property type="molecule type" value="Genomic_DNA"/>
</dbReference>
<evidence type="ECO:0000256" key="4">
    <source>
        <dbReference type="ARBA" id="ARBA00022692"/>
    </source>
</evidence>
<dbReference type="PANTHER" id="PTHR48090">
    <property type="entry name" value="UNDECAPRENYL-PHOSPHATE 4-DEOXY-4-FORMAMIDO-L-ARABINOSE TRANSFERASE-RELATED"/>
    <property type="match status" value="1"/>
</dbReference>
<reference evidence="10" key="1">
    <citation type="submission" date="2022-11" db="EMBL/GenBank/DDBJ databases">
        <title>Draft genome sequence of Hoeflea poritis E7-10 and Hoeflea prorocentri PM5-8, separated from scleractinian coral Porites lutea and marine dinoflagellate.</title>
        <authorList>
            <person name="Zhang G."/>
            <person name="Wei Q."/>
            <person name="Cai L."/>
        </authorList>
    </citation>
    <scope>NUCLEOTIDE SEQUENCE</scope>
    <source>
        <strain evidence="10">PM5-8</strain>
    </source>
</reference>
<dbReference type="GO" id="GO:0005886">
    <property type="term" value="C:plasma membrane"/>
    <property type="evidence" value="ECO:0007669"/>
    <property type="project" value="TreeGrafter"/>
</dbReference>
<feature type="domain" description="Glycosyltransferase 2-like" evidence="9">
    <location>
        <begin position="30"/>
        <end position="189"/>
    </location>
</feature>
<dbReference type="SUPFAM" id="SSF53448">
    <property type="entry name" value="Nucleotide-diphospho-sugar transferases"/>
    <property type="match status" value="1"/>
</dbReference>
<keyword evidence="4 8" id="KW-0812">Transmembrane</keyword>
<feature type="transmembrane region" description="Helical" evidence="8">
    <location>
        <begin position="294"/>
        <end position="317"/>
    </location>
</feature>
<keyword evidence="1" id="KW-1003">Cell membrane</keyword>
<evidence type="ECO:0000259" key="9">
    <source>
        <dbReference type="Pfam" id="PF00535"/>
    </source>
</evidence>
<dbReference type="CDD" id="cd04187">
    <property type="entry name" value="DPM1_like_bac"/>
    <property type="match status" value="1"/>
</dbReference>
<organism evidence="10 11">
    <name type="scientific">Hoeflea prorocentri</name>
    <dbReference type="NCBI Taxonomy" id="1922333"/>
    <lineage>
        <taxon>Bacteria</taxon>
        <taxon>Pseudomonadati</taxon>
        <taxon>Pseudomonadota</taxon>
        <taxon>Alphaproteobacteria</taxon>
        <taxon>Hyphomicrobiales</taxon>
        <taxon>Rhizobiaceae</taxon>
        <taxon>Hoeflea</taxon>
    </lineage>
</organism>
<feature type="transmembrane region" description="Helical" evidence="8">
    <location>
        <begin position="256"/>
        <end position="282"/>
    </location>
</feature>
<name>A0A9X3ULP4_9HYPH</name>
<dbReference type="RefSeq" id="WP_267992756.1">
    <property type="nucleotide sequence ID" value="NZ_JAPJZI010000001.1"/>
</dbReference>